<evidence type="ECO:0000256" key="1">
    <source>
        <dbReference type="SAM" id="SignalP"/>
    </source>
</evidence>
<dbReference type="Proteomes" id="UP001515480">
    <property type="component" value="Unassembled WGS sequence"/>
</dbReference>
<protein>
    <submittedName>
        <fullName evidence="2">Uncharacterized protein</fullName>
    </submittedName>
</protein>
<proteinExistence type="predicted"/>
<evidence type="ECO:0000313" key="3">
    <source>
        <dbReference type="Proteomes" id="UP001515480"/>
    </source>
</evidence>
<evidence type="ECO:0000313" key="2">
    <source>
        <dbReference type="EMBL" id="KAL1515872.1"/>
    </source>
</evidence>
<gene>
    <name evidence="2" type="ORF">AB1Y20_002487</name>
</gene>
<comment type="caution">
    <text evidence="2">The sequence shown here is derived from an EMBL/GenBank/DDBJ whole genome shotgun (WGS) entry which is preliminary data.</text>
</comment>
<name>A0AB34J8Q8_PRYPA</name>
<reference evidence="2 3" key="1">
    <citation type="journal article" date="2024" name="Science">
        <title>Giant polyketide synthase enzymes in the biosynthesis of giant marine polyether toxins.</title>
        <authorList>
            <person name="Fallon T.R."/>
            <person name="Shende V.V."/>
            <person name="Wierzbicki I.H."/>
            <person name="Pendleton A.L."/>
            <person name="Watervoot N.F."/>
            <person name="Auber R.P."/>
            <person name="Gonzalez D.J."/>
            <person name="Wisecaver J.H."/>
            <person name="Moore B.S."/>
        </authorList>
    </citation>
    <scope>NUCLEOTIDE SEQUENCE [LARGE SCALE GENOMIC DNA]</scope>
    <source>
        <strain evidence="2 3">12B1</strain>
    </source>
</reference>
<dbReference type="EMBL" id="JBGBPQ010000011">
    <property type="protein sequence ID" value="KAL1515872.1"/>
    <property type="molecule type" value="Genomic_DNA"/>
</dbReference>
<accession>A0AB34J8Q8</accession>
<dbReference type="AlphaFoldDB" id="A0AB34J8Q8"/>
<keyword evidence="3" id="KW-1185">Reference proteome</keyword>
<feature type="chain" id="PRO_5044204564" evidence="1">
    <location>
        <begin position="19"/>
        <end position="205"/>
    </location>
</feature>
<keyword evidence="1" id="KW-0732">Signal</keyword>
<organism evidence="2 3">
    <name type="scientific">Prymnesium parvum</name>
    <name type="common">Toxic golden alga</name>
    <dbReference type="NCBI Taxonomy" id="97485"/>
    <lineage>
        <taxon>Eukaryota</taxon>
        <taxon>Haptista</taxon>
        <taxon>Haptophyta</taxon>
        <taxon>Prymnesiophyceae</taxon>
        <taxon>Prymnesiales</taxon>
        <taxon>Prymnesiaceae</taxon>
        <taxon>Prymnesium</taxon>
    </lineage>
</organism>
<feature type="signal peptide" evidence="1">
    <location>
        <begin position="1"/>
        <end position="18"/>
    </location>
</feature>
<sequence length="205" mass="22235">MHMAMLLCLAAALPLAEGLRALAGINVGLRVGGRAAASTIATTPFVRATAVQMADPLHDLSDANFVNLVVRERRKPVVVAFEVDAEQPLLTALHEKGQIVVYRAAFENCSRFLAWLNTNGLFLTDLPAMIVFADGRPLGLLAGGGESDGLRAMWSGVSRILARHQIAAKQGARPALRGFDQHAHNFYINVERRHMLTAMSADREQ</sequence>